<name>A0ABR2ZQR8_9AGAR</name>
<evidence type="ECO:0000259" key="9">
    <source>
        <dbReference type="Pfam" id="PF00156"/>
    </source>
</evidence>
<dbReference type="PANTHER" id="PTHR46683">
    <property type="entry name" value="OROTATE PHOSPHORIBOSYLTRANSFERASE 1-RELATED"/>
    <property type="match status" value="1"/>
</dbReference>
<dbReference type="Gene3D" id="3.40.50.2020">
    <property type="match status" value="1"/>
</dbReference>
<dbReference type="InterPro" id="IPR023031">
    <property type="entry name" value="OPRT"/>
</dbReference>
<gene>
    <name evidence="10" type="primary">URA5_1</name>
    <name evidence="10" type="ORF">AAF712_009676</name>
</gene>
<dbReference type="NCBIfam" id="TIGR00336">
    <property type="entry name" value="pyrE"/>
    <property type="match status" value="1"/>
</dbReference>
<dbReference type="InterPro" id="IPR000836">
    <property type="entry name" value="PRTase_dom"/>
</dbReference>
<dbReference type="InterPro" id="IPR004467">
    <property type="entry name" value="Or_phspho_trans_dom"/>
</dbReference>
<organism evidence="10 11">
    <name type="scientific">Marasmius tenuissimus</name>
    <dbReference type="NCBI Taxonomy" id="585030"/>
    <lineage>
        <taxon>Eukaryota</taxon>
        <taxon>Fungi</taxon>
        <taxon>Dikarya</taxon>
        <taxon>Basidiomycota</taxon>
        <taxon>Agaricomycotina</taxon>
        <taxon>Agaricomycetes</taxon>
        <taxon>Agaricomycetidae</taxon>
        <taxon>Agaricales</taxon>
        <taxon>Marasmiineae</taxon>
        <taxon>Marasmiaceae</taxon>
        <taxon>Marasmius</taxon>
    </lineage>
</organism>
<dbReference type="SUPFAM" id="SSF53271">
    <property type="entry name" value="PRTase-like"/>
    <property type="match status" value="1"/>
</dbReference>
<dbReference type="CDD" id="cd06223">
    <property type="entry name" value="PRTases_typeI"/>
    <property type="match status" value="1"/>
</dbReference>
<feature type="domain" description="Phosphoribosyltransferase" evidence="9">
    <location>
        <begin position="59"/>
        <end position="153"/>
    </location>
</feature>
<comment type="pathway">
    <text evidence="2">Pyrimidine metabolism; UMP biosynthesis via de novo pathway; UMP from orotate: step 1/2.</text>
</comment>
<evidence type="ECO:0000256" key="3">
    <source>
        <dbReference type="ARBA" id="ARBA00006340"/>
    </source>
</evidence>
<evidence type="ECO:0000256" key="1">
    <source>
        <dbReference type="ARBA" id="ARBA00003769"/>
    </source>
</evidence>
<protein>
    <recommendedName>
        <fullName evidence="5">orotate phosphoribosyltransferase</fullName>
        <ecNumber evidence="5">2.4.2.10</ecNumber>
    </recommendedName>
</protein>
<comment type="caution">
    <text evidence="10">The sequence shown here is derived from an EMBL/GenBank/DDBJ whole genome shotgun (WGS) entry which is preliminary data.</text>
</comment>
<evidence type="ECO:0000256" key="5">
    <source>
        <dbReference type="ARBA" id="ARBA00011971"/>
    </source>
</evidence>
<dbReference type="HAMAP" id="MF_01208">
    <property type="entry name" value="PyrE"/>
    <property type="match status" value="1"/>
</dbReference>
<keyword evidence="8" id="KW-0665">Pyrimidine biosynthesis</keyword>
<reference evidence="10 11" key="1">
    <citation type="submission" date="2024-05" db="EMBL/GenBank/DDBJ databases">
        <title>A draft genome resource for the thread blight pathogen Marasmius tenuissimus strain MS-2.</title>
        <authorList>
            <person name="Yulfo-Soto G.E."/>
            <person name="Baruah I.K."/>
            <person name="Amoako-Attah I."/>
            <person name="Bukari Y."/>
            <person name="Meinhardt L.W."/>
            <person name="Bailey B.A."/>
            <person name="Cohen S.P."/>
        </authorList>
    </citation>
    <scope>NUCLEOTIDE SEQUENCE [LARGE SCALE GENOMIC DNA]</scope>
    <source>
        <strain evidence="10 11">MS-2</strain>
    </source>
</reference>
<proteinExistence type="inferred from homology"/>
<evidence type="ECO:0000313" key="10">
    <source>
        <dbReference type="EMBL" id="KAL0063472.1"/>
    </source>
</evidence>
<comment type="subunit">
    <text evidence="4">Homodimer.</text>
</comment>
<evidence type="ECO:0000313" key="11">
    <source>
        <dbReference type="Proteomes" id="UP001437256"/>
    </source>
</evidence>
<dbReference type="GO" id="GO:0004588">
    <property type="term" value="F:orotate phosphoribosyltransferase activity"/>
    <property type="evidence" value="ECO:0007669"/>
    <property type="project" value="UniProtKB-EC"/>
</dbReference>
<sequence>MSVGALKFGEFALKGGRTSPYFFNSGLISAGPILSALAKAYASTIVEARKSAINPIPEFDILFGPAYKGIPFAAMAVTHLYDNHNISVGLAYDRKEVKDHGEGGNMVGASVEGKKVVILDDVMTAGTAVRGAIDLVRRQGGQVVGVVQCLDREEVGKDGVGISAVKEVEGIVGEGRVKAILKMRDLMVWLETNEMKDELEKMRVYWEKYGFKQEAQ</sequence>
<keyword evidence="6 10" id="KW-0328">Glycosyltransferase</keyword>
<evidence type="ECO:0000256" key="8">
    <source>
        <dbReference type="ARBA" id="ARBA00022975"/>
    </source>
</evidence>
<evidence type="ECO:0000256" key="6">
    <source>
        <dbReference type="ARBA" id="ARBA00022676"/>
    </source>
</evidence>
<evidence type="ECO:0000256" key="2">
    <source>
        <dbReference type="ARBA" id="ARBA00004889"/>
    </source>
</evidence>
<dbReference type="InterPro" id="IPR029057">
    <property type="entry name" value="PRTase-like"/>
</dbReference>
<dbReference type="EMBL" id="JBBXMP010000081">
    <property type="protein sequence ID" value="KAL0063472.1"/>
    <property type="molecule type" value="Genomic_DNA"/>
</dbReference>
<dbReference type="Proteomes" id="UP001437256">
    <property type="component" value="Unassembled WGS sequence"/>
</dbReference>
<dbReference type="PANTHER" id="PTHR46683:SF1">
    <property type="entry name" value="OROTATE PHOSPHORIBOSYLTRANSFERASE 1-RELATED"/>
    <property type="match status" value="1"/>
</dbReference>
<comment type="function">
    <text evidence="1">Catalyzes the transfer of a ribosyl phosphate group from 5-phosphoribose 1-diphosphate to orotate, leading to the formation of orotidine monophosphate (OMP).</text>
</comment>
<dbReference type="Pfam" id="PF00156">
    <property type="entry name" value="Pribosyltran"/>
    <property type="match status" value="1"/>
</dbReference>
<keyword evidence="11" id="KW-1185">Reference proteome</keyword>
<evidence type="ECO:0000256" key="7">
    <source>
        <dbReference type="ARBA" id="ARBA00022679"/>
    </source>
</evidence>
<keyword evidence="7 10" id="KW-0808">Transferase</keyword>
<dbReference type="EC" id="2.4.2.10" evidence="5"/>
<accession>A0ABR2ZQR8</accession>
<comment type="similarity">
    <text evidence="3">Belongs to the purine/pyrimidine phosphoribosyltransferase family. PyrE subfamily.</text>
</comment>
<evidence type="ECO:0000256" key="4">
    <source>
        <dbReference type="ARBA" id="ARBA00011738"/>
    </source>
</evidence>